<feature type="domain" description="MOFRL" evidence="1">
    <location>
        <begin position="300"/>
        <end position="408"/>
    </location>
</feature>
<name>A0A0E9N4S1_9BACT</name>
<reference evidence="3 4" key="1">
    <citation type="submission" date="2015-04" db="EMBL/GenBank/DDBJ databases">
        <title>Whole genome shotgun sequence of Flavihumibacter petaseus NBRC 106054.</title>
        <authorList>
            <person name="Miyazawa S."/>
            <person name="Hosoyama A."/>
            <person name="Hashimoto M."/>
            <person name="Noguchi M."/>
            <person name="Tsuchikane K."/>
            <person name="Ohji S."/>
            <person name="Yamazoe A."/>
            <person name="Ichikawa N."/>
            <person name="Kimura A."/>
            <person name="Fujita N."/>
        </authorList>
    </citation>
    <scope>NUCLEOTIDE SEQUENCE [LARGE SCALE GENOMIC DNA]</scope>
    <source>
        <strain evidence="3 4">NBRC 106054</strain>
    </source>
</reference>
<dbReference type="InterPro" id="IPR039760">
    <property type="entry name" value="MOFRL_protein"/>
</dbReference>
<keyword evidence="3" id="KW-0418">Kinase</keyword>
<dbReference type="InterPro" id="IPR038614">
    <property type="entry name" value="GK_N_sf"/>
</dbReference>
<dbReference type="Pfam" id="PF05161">
    <property type="entry name" value="MOFRL"/>
    <property type="match status" value="1"/>
</dbReference>
<gene>
    <name evidence="3" type="primary">gck</name>
    <name evidence="3" type="ORF">FPE01S_04_01900</name>
</gene>
<comment type="caution">
    <text evidence="3">The sequence shown here is derived from an EMBL/GenBank/DDBJ whole genome shotgun (WGS) entry which is preliminary data.</text>
</comment>
<dbReference type="Gene3D" id="3.40.1480.10">
    <property type="entry name" value="MOFRL domain"/>
    <property type="match status" value="1"/>
</dbReference>
<dbReference type="STRING" id="1220578.FPE01S_04_01900"/>
<dbReference type="AlphaFoldDB" id="A0A0E9N4S1"/>
<dbReference type="PANTHER" id="PTHR12227:SF0">
    <property type="entry name" value="GLYCERATE KINASE"/>
    <property type="match status" value="1"/>
</dbReference>
<evidence type="ECO:0000259" key="2">
    <source>
        <dbReference type="Pfam" id="PF13660"/>
    </source>
</evidence>
<dbReference type="InterPro" id="IPR037035">
    <property type="entry name" value="GK-like_C_sf"/>
</dbReference>
<feature type="domain" description="MOFRL-associated" evidence="2">
    <location>
        <begin position="13"/>
        <end position="221"/>
    </location>
</feature>
<dbReference type="InterPro" id="IPR025286">
    <property type="entry name" value="MOFRL_assoc_dom"/>
</dbReference>
<dbReference type="PANTHER" id="PTHR12227">
    <property type="entry name" value="GLYCERATE KINASE"/>
    <property type="match status" value="1"/>
</dbReference>
<dbReference type="GO" id="GO:0005737">
    <property type="term" value="C:cytoplasm"/>
    <property type="evidence" value="ECO:0007669"/>
    <property type="project" value="TreeGrafter"/>
</dbReference>
<dbReference type="Proteomes" id="UP000033121">
    <property type="component" value="Unassembled WGS sequence"/>
</dbReference>
<keyword evidence="3" id="KW-0808">Transferase</keyword>
<evidence type="ECO:0000259" key="1">
    <source>
        <dbReference type="Pfam" id="PF05161"/>
    </source>
</evidence>
<evidence type="ECO:0000313" key="3">
    <source>
        <dbReference type="EMBL" id="GAO44947.1"/>
    </source>
</evidence>
<organism evidence="3 4">
    <name type="scientific">Flavihumibacter petaseus NBRC 106054</name>
    <dbReference type="NCBI Taxonomy" id="1220578"/>
    <lineage>
        <taxon>Bacteria</taxon>
        <taxon>Pseudomonadati</taxon>
        <taxon>Bacteroidota</taxon>
        <taxon>Chitinophagia</taxon>
        <taxon>Chitinophagales</taxon>
        <taxon>Chitinophagaceae</taxon>
        <taxon>Flavihumibacter</taxon>
    </lineage>
</organism>
<keyword evidence="4" id="KW-1185">Reference proteome</keyword>
<dbReference type="EMBL" id="BBWV01000004">
    <property type="protein sequence ID" value="GAO44947.1"/>
    <property type="molecule type" value="Genomic_DNA"/>
</dbReference>
<dbReference type="GO" id="GO:0008887">
    <property type="term" value="F:glycerate kinase activity"/>
    <property type="evidence" value="ECO:0007669"/>
    <property type="project" value="InterPro"/>
</dbReference>
<evidence type="ECO:0000313" key="4">
    <source>
        <dbReference type="Proteomes" id="UP000033121"/>
    </source>
</evidence>
<accession>A0A0E9N4S1</accession>
<dbReference type="InterPro" id="IPR007835">
    <property type="entry name" value="MOFRL"/>
</dbReference>
<protein>
    <submittedName>
        <fullName evidence="3">Glycerate kinase</fullName>
    </submittedName>
</protein>
<proteinExistence type="predicted"/>
<dbReference type="Gene3D" id="3.40.50.10180">
    <property type="entry name" value="Glycerate kinase, MOFRL-like N-terminal domain"/>
    <property type="match status" value="1"/>
</dbReference>
<dbReference type="Pfam" id="PF13660">
    <property type="entry name" value="DUF4147"/>
    <property type="match status" value="1"/>
</dbReference>
<dbReference type="SUPFAM" id="SSF82544">
    <property type="entry name" value="GckA/TtuD-like"/>
    <property type="match status" value="1"/>
</dbReference>
<sequence length="423" mass="44995">MISQWISANDEFIVVADEKYAVNTIGRIRMLSVGKAATAMAAASFAVLGGRISEALVITKEGHQLELLPWPVYDGGHPLPDERSVAAAQRVNDFVRNAKEEDLLLVMISGGASALLADLPDTIPLADWRELTNTLLRNGAPIDVLNTVRKHFSLLKGGRLAVLAQPAKLHSLIISDVPDDDLAVIASGLTVPDPTTWQQAESILQKFIGDWRLPASLQEYLNKGLNGGIPETPKPGDPAFERVRNTIIGNNRMALEAAALSAEQLGYRAIIHPVPLSGEAREISVQLLTQLSAATKREGVCYLAGGETTVTVKGRGKGGRNQEFVLAAVNHLMLHPDLPCPALLCAGTDGTDGPTDAAGASIDAGWLQQVSNTGPDPQPFLDNNDAYAFFEQTGGLVKTGPTLTNVMDVMILIPATASPEDEG</sequence>